<reference evidence="2 3" key="1">
    <citation type="submission" date="2016-09" db="EMBL/GenBank/DDBJ databases">
        <title>Draft genome sequence for the type strain of Vulcanibacillus modesticaldus BR, a strictly anaerobic, moderately thermophilic, and nitrate-reducing bacterium from deep sea-hydrothermal vents of the Mid-Atlantic Ridge.</title>
        <authorList>
            <person name="Abin C.A."/>
            <person name="Hollibaugh J.T."/>
        </authorList>
    </citation>
    <scope>NUCLEOTIDE SEQUENCE [LARGE SCALE GENOMIC DNA]</scope>
    <source>
        <strain evidence="2 3">BR</strain>
    </source>
</reference>
<dbReference type="STRING" id="337097.BHF71_03235"/>
<dbReference type="AlphaFoldDB" id="A0A1D2YSS4"/>
<keyword evidence="1" id="KW-0812">Transmembrane</keyword>
<accession>A0A1D2YSS4</accession>
<keyword evidence="1" id="KW-1133">Transmembrane helix</keyword>
<dbReference type="OrthoDB" id="2974387at2"/>
<feature type="transmembrane region" description="Helical" evidence="1">
    <location>
        <begin position="55"/>
        <end position="76"/>
    </location>
</feature>
<dbReference type="Pfam" id="PF14209">
    <property type="entry name" value="DUF4321"/>
    <property type="match status" value="1"/>
</dbReference>
<dbReference type="EMBL" id="MIJF01000056">
    <property type="protein sequence ID" value="OEF98048.1"/>
    <property type="molecule type" value="Genomic_DNA"/>
</dbReference>
<gene>
    <name evidence="2" type="ORF">BHF71_03235</name>
</gene>
<proteinExistence type="predicted"/>
<dbReference type="InterPro" id="IPR025470">
    <property type="entry name" value="DUF4321"/>
</dbReference>
<dbReference type="RefSeq" id="WP_069657348.1">
    <property type="nucleotide sequence ID" value="NZ_MIJF01000056.1"/>
</dbReference>
<keyword evidence="1" id="KW-0472">Membrane</keyword>
<name>A0A1D2YSS4_9BACI</name>
<keyword evidence="3" id="KW-1185">Reference proteome</keyword>
<evidence type="ECO:0000313" key="2">
    <source>
        <dbReference type="EMBL" id="OEF98048.1"/>
    </source>
</evidence>
<dbReference type="Proteomes" id="UP000243739">
    <property type="component" value="Unassembled WGS sequence"/>
</dbReference>
<feature type="transmembrane region" description="Helical" evidence="1">
    <location>
        <begin position="7"/>
        <end position="28"/>
    </location>
</feature>
<comment type="caution">
    <text evidence="2">The sequence shown here is derived from an EMBL/GenBank/DDBJ whole genome shotgun (WGS) entry which is preliminary data.</text>
</comment>
<protein>
    <recommendedName>
        <fullName evidence="4">DUF4321 domain-containing protein</fullName>
    </recommendedName>
</protein>
<evidence type="ECO:0008006" key="4">
    <source>
        <dbReference type="Google" id="ProtNLM"/>
    </source>
</evidence>
<evidence type="ECO:0000313" key="3">
    <source>
        <dbReference type="Proteomes" id="UP000243739"/>
    </source>
</evidence>
<organism evidence="2 3">
    <name type="scientific">Vulcanibacillus modesticaldus</name>
    <dbReference type="NCBI Taxonomy" id="337097"/>
    <lineage>
        <taxon>Bacteria</taxon>
        <taxon>Bacillati</taxon>
        <taxon>Bacillota</taxon>
        <taxon>Bacilli</taxon>
        <taxon>Bacillales</taxon>
        <taxon>Bacillaceae</taxon>
        <taxon>Vulcanibacillus</taxon>
    </lineage>
</organism>
<sequence length="79" mass="9164">MRNKQTAILVIFLVVGLLLGSLIGEFFANWLPILNKSQQIVWEPRADFNILKYDFYLQVKLNVASVIGLLIAIWLYRKI</sequence>
<evidence type="ECO:0000256" key="1">
    <source>
        <dbReference type="SAM" id="Phobius"/>
    </source>
</evidence>